<evidence type="ECO:0000313" key="1">
    <source>
        <dbReference type="EMBL" id="EFH81738.1"/>
    </source>
</evidence>
<accession>D6U5F8</accession>
<gene>
    <name evidence="1" type="ORF">Krac_2483</name>
</gene>
<dbReference type="Proteomes" id="UP000004508">
    <property type="component" value="Unassembled WGS sequence"/>
</dbReference>
<protein>
    <submittedName>
        <fullName evidence="1">Uncharacterized protein</fullName>
    </submittedName>
</protein>
<name>D6U5F8_KTERA</name>
<dbReference type="AlphaFoldDB" id="D6U5F8"/>
<keyword evidence="2" id="KW-1185">Reference proteome</keyword>
<dbReference type="EMBL" id="ADVG01000004">
    <property type="protein sequence ID" value="EFH81738.1"/>
    <property type="molecule type" value="Genomic_DNA"/>
</dbReference>
<comment type="caution">
    <text evidence="1">The sequence shown here is derived from an EMBL/GenBank/DDBJ whole genome shotgun (WGS) entry which is preliminary data.</text>
</comment>
<dbReference type="InParanoid" id="D6U5F8"/>
<organism evidence="1 2">
    <name type="scientific">Ktedonobacter racemifer DSM 44963</name>
    <dbReference type="NCBI Taxonomy" id="485913"/>
    <lineage>
        <taxon>Bacteria</taxon>
        <taxon>Bacillati</taxon>
        <taxon>Chloroflexota</taxon>
        <taxon>Ktedonobacteria</taxon>
        <taxon>Ktedonobacterales</taxon>
        <taxon>Ktedonobacteraceae</taxon>
        <taxon>Ktedonobacter</taxon>
    </lineage>
</organism>
<sequence>MSNRNPRAFMPGRFQHLVLVMNMKHKLDVMTRTRQICHKTDVVATEVRSNLDVQRTCPLFHHCNHIKTHNIALG</sequence>
<evidence type="ECO:0000313" key="2">
    <source>
        <dbReference type="Proteomes" id="UP000004508"/>
    </source>
</evidence>
<proteinExistence type="predicted"/>
<reference evidence="1 2" key="1">
    <citation type="journal article" date="2011" name="Stand. Genomic Sci.">
        <title>Non-contiguous finished genome sequence and contextual data of the filamentous soil bacterium Ktedonobacter racemifer type strain (SOSP1-21).</title>
        <authorList>
            <person name="Chang Y.J."/>
            <person name="Land M."/>
            <person name="Hauser L."/>
            <person name="Chertkov O."/>
            <person name="Del Rio T.G."/>
            <person name="Nolan M."/>
            <person name="Copeland A."/>
            <person name="Tice H."/>
            <person name="Cheng J.F."/>
            <person name="Lucas S."/>
            <person name="Han C."/>
            <person name="Goodwin L."/>
            <person name="Pitluck S."/>
            <person name="Ivanova N."/>
            <person name="Ovchinikova G."/>
            <person name="Pati A."/>
            <person name="Chen A."/>
            <person name="Palaniappan K."/>
            <person name="Mavromatis K."/>
            <person name="Liolios K."/>
            <person name="Brettin T."/>
            <person name="Fiebig A."/>
            <person name="Rohde M."/>
            <person name="Abt B."/>
            <person name="Goker M."/>
            <person name="Detter J.C."/>
            <person name="Woyke T."/>
            <person name="Bristow J."/>
            <person name="Eisen J.A."/>
            <person name="Markowitz V."/>
            <person name="Hugenholtz P."/>
            <person name="Kyrpides N.C."/>
            <person name="Klenk H.P."/>
            <person name="Lapidus A."/>
        </authorList>
    </citation>
    <scope>NUCLEOTIDE SEQUENCE [LARGE SCALE GENOMIC DNA]</scope>
    <source>
        <strain evidence="2">DSM 44963</strain>
    </source>
</reference>